<sequence length="214" mass="23607">MTMFNPVVKSRVNTTLAYFSSACVGTGAMMFFLRNSSLVMMNPWLLLGLSLGSMIGTQMVDYHHNWALKNMLYGTFIGTMSLSLLPLIHMYSMPIIFDALIASGALMGGLGAVAYFSPSEQFLNWGGPLALGLGGMIGISLLSAFYPSPALHNIWLYGGLALFSAFVLYDTQKVVYRAKTEYAFDPINQSMRVYMDAINIFIRMVMILGNSKKK</sequence>
<keyword evidence="3 5" id="KW-1133">Transmembrane helix</keyword>
<keyword evidence="2 5" id="KW-0812">Transmembrane</keyword>
<evidence type="ECO:0000256" key="4">
    <source>
        <dbReference type="ARBA" id="ARBA00023136"/>
    </source>
</evidence>
<feature type="transmembrane region" description="Helical" evidence="5">
    <location>
        <begin position="95"/>
        <end position="116"/>
    </location>
</feature>
<gene>
    <name evidence="6" type="ORF">SINC0208_LOCUS615</name>
</gene>
<keyword evidence="4 5" id="KW-0472">Membrane</keyword>
<dbReference type="AlphaFoldDB" id="A0A7S3MRA4"/>
<feature type="transmembrane region" description="Helical" evidence="5">
    <location>
        <begin position="15"/>
        <end position="33"/>
    </location>
</feature>
<dbReference type="PANTHER" id="PTHR23291">
    <property type="entry name" value="BAX INHIBITOR-RELATED"/>
    <property type="match status" value="1"/>
</dbReference>
<protein>
    <submittedName>
        <fullName evidence="6">Uncharacterized protein</fullName>
    </submittedName>
</protein>
<feature type="transmembrane region" description="Helical" evidence="5">
    <location>
        <begin position="122"/>
        <end position="142"/>
    </location>
</feature>
<dbReference type="PANTHER" id="PTHR23291:SF112">
    <property type="entry name" value="GROWTH HORMONE-INDUCIBLE TRANSMEMBRANE PROTEIN"/>
    <property type="match status" value="1"/>
</dbReference>
<dbReference type="EMBL" id="HBIH01001696">
    <property type="protein sequence ID" value="CAE0320037.1"/>
    <property type="molecule type" value="Transcribed_RNA"/>
</dbReference>
<reference evidence="6" key="1">
    <citation type="submission" date="2021-01" db="EMBL/GenBank/DDBJ databases">
        <authorList>
            <person name="Corre E."/>
            <person name="Pelletier E."/>
            <person name="Niang G."/>
            <person name="Scheremetjew M."/>
            <person name="Finn R."/>
            <person name="Kale V."/>
            <person name="Holt S."/>
            <person name="Cochrane G."/>
            <person name="Meng A."/>
            <person name="Brown T."/>
            <person name="Cohen L."/>
        </authorList>
    </citation>
    <scope>NUCLEOTIDE SEQUENCE</scope>
    <source>
        <strain evidence="6">S3</strain>
    </source>
</reference>
<comment type="similarity">
    <text evidence="5">Belongs to the BI1 family.</text>
</comment>
<feature type="transmembrane region" description="Helical" evidence="5">
    <location>
        <begin position="154"/>
        <end position="171"/>
    </location>
</feature>
<feature type="transmembrane region" description="Helical" evidence="5">
    <location>
        <begin position="45"/>
        <end position="64"/>
    </location>
</feature>
<dbReference type="Pfam" id="PF01027">
    <property type="entry name" value="Bax1-I"/>
    <property type="match status" value="1"/>
</dbReference>
<accession>A0A7S3MRA4</accession>
<organism evidence="6">
    <name type="scientific">Strombidium inclinatum</name>
    <dbReference type="NCBI Taxonomy" id="197538"/>
    <lineage>
        <taxon>Eukaryota</taxon>
        <taxon>Sar</taxon>
        <taxon>Alveolata</taxon>
        <taxon>Ciliophora</taxon>
        <taxon>Intramacronucleata</taxon>
        <taxon>Spirotrichea</taxon>
        <taxon>Oligotrichia</taxon>
        <taxon>Strombidiidae</taxon>
        <taxon>Strombidium</taxon>
    </lineage>
</organism>
<evidence type="ECO:0000256" key="3">
    <source>
        <dbReference type="ARBA" id="ARBA00022989"/>
    </source>
</evidence>
<evidence type="ECO:0000256" key="2">
    <source>
        <dbReference type="ARBA" id="ARBA00022692"/>
    </source>
</evidence>
<feature type="transmembrane region" description="Helical" evidence="5">
    <location>
        <begin position="70"/>
        <end position="88"/>
    </location>
</feature>
<dbReference type="GO" id="GO:0005743">
    <property type="term" value="C:mitochondrial inner membrane"/>
    <property type="evidence" value="ECO:0007669"/>
    <property type="project" value="TreeGrafter"/>
</dbReference>
<comment type="subcellular location">
    <subcellularLocation>
        <location evidence="1">Membrane</location>
        <topology evidence="1">Multi-pass membrane protein</topology>
    </subcellularLocation>
</comment>
<name>A0A7S3MRA4_9SPIT</name>
<evidence type="ECO:0000256" key="1">
    <source>
        <dbReference type="ARBA" id="ARBA00004141"/>
    </source>
</evidence>
<dbReference type="InterPro" id="IPR006214">
    <property type="entry name" value="Bax_inhibitor_1-related"/>
</dbReference>
<proteinExistence type="inferred from homology"/>
<evidence type="ECO:0000256" key="5">
    <source>
        <dbReference type="RuleBase" id="RU004379"/>
    </source>
</evidence>
<evidence type="ECO:0000313" key="6">
    <source>
        <dbReference type="EMBL" id="CAE0320037.1"/>
    </source>
</evidence>